<sequence>MKLGVIGLGYWGPNLLRNLLSIPKTDVIGCDSNVKRLNLIKGKFPNAKYTKDYRDLLNKDKVDGVLISTPLKSHYKLAKIFLENGIDVFVEKPMTASVKEAEELISLSEEGKRILMVGHTFVFNPAVIKIKDIIDSGEIGEVYYITSTRVNLGIHRRDANVIWDLAPHDFSVIFSWIDSKPKYVSAVGKDAVLNGIPDVAFIHTIFEDGVISDIQVSWLAPSKIRRTIIVGSKKMIVYNDIDPREKVKVYDSGVDLKEPYDYGEFLLTYRVGDIRSPKIDNREPLKIEIEHFLECIKTRSKPASDGYAGLKVVKTLEMADKSLVENGKVLFFKKGV</sequence>
<dbReference type="InterPro" id="IPR055170">
    <property type="entry name" value="GFO_IDH_MocA-like_dom"/>
</dbReference>
<reference evidence="3" key="1">
    <citation type="journal article" date="2020" name="mSystems">
        <title>Genome- and Community-Level Interaction Insights into Carbon Utilization and Element Cycling Functions of Hydrothermarchaeota in Hydrothermal Sediment.</title>
        <authorList>
            <person name="Zhou Z."/>
            <person name="Liu Y."/>
            <person name="Xu W."/>
            <person name="Pan J."/>
            <person name="Luo Z.H."/>
            <person name="Li M."/>
        </authorList>
    </citation>
    <scope>NUCLEOTIDE SEQUENCE [LARGE SCALE GENOMIC DNA]</scope>
    <source>
        <strain evidence="3">HyVt-74</strain>
    </source>
</reference>
<proteinExistence type="predicted"/>
<feature type="domain" description="GFO/IDH/MocA-like oxidoreductase" evidence="2">
    <location>
        <begin position="128"/>
        <end position="236"/>
    </location>
</feature>
<dbReference type="GO" id="GO:0000166">
    <property type="term" value="F:nucleotide binding"/>
    <property type="evidence" value="ECO:0007669"/>
    <property type="project" value="InterPro"/>
</dbReference>
<feature type="domain" description="Gfo/Idh/MocA-like oxidoreductase N-terminal" evidence="1">
    <location>
        <begin position="2"/>
        <end position="119"/>
    </location>
</feature>
<evidence type="ECO:0000259" key="1">
    <source>
        <dbReference type="Pfam" id="PF01408"/>
    </source>
</evidence>
<dbReference type="InterPro" id="IPR051450">
    <property type="entry name" value="Gfo/Idh/MocA_Oxidoreductases"/>
</dbReference>
<dbReference type="PANTHER" id="PTHR43377">
    <property type="entry name" value="BILIVERDIN REDUCTASE A"/>
    <property type="match status" value="1"/>
</dbReference>
<dbReference type="Pfam" id="PF01408">
    <property type="entry name" value="GFO_IDH_MocA"/>
    <property type="match status" value="1"/>
</dbReference>
<dbReference type="SUPFAM" id="SSF55347">
    <property type="entry name" value="Glyceraldehyde-3-phosphate dehydrogenase-like, C-terminal domain"/>
    <property type="match status" value="1"/>
</dbReference>
<dbReference type="AlphaFoldDB" id="A0A7C5HJP8"/>
<evidence type="ECO:0000259" key="2">
    <source>
        <dbReference type="Pfam" id="PF22725"/>
    </source>
</evidence>
<dbReference type="Gene3D" id="3.40.50.720">
    <property type="entry name" value="NAD(P)-binding Rossmann-like Domain"/>
    <property type="match status" value="1"/>
</dbReference>
<organism evidence="3">
    <name type="scientific">candidate division WOR-3 bacterium</name>
    <dbReference type="NCBI Taxonomy" id="2052148"/>
    <lineage>
        <taxon>Bacteria</taxon>
        <taxon>Bacteria division WOR-3</taxon>
    </lineage>
</organism>
<evidence type="ECO:0000313" key="3">
    <source>
        <dbReference type="EMBL" id="HHE04929.1"/>
    </source>
</evidence>
<dbReference type="Gene3D" id="3.30.360.10">
    <property type="entry name" value="Dihydrodipicolinate Reductase, domain 2"/>
    <property type="match status" value="1"/>
</dbReference>
<comment type="caution">
    <text evidence="3">The sequence shown here is derived from an EMBL/GenBank/DDBJ whole genome shotgun (WGS) entry which is preliminary data.</text>
</comment>
<dbReference type="EMBL" id="DRTB01000196">
    <property type="protein sequence ID" value="HHE04929.1"/>
    <property type="molecule type" value="Genomic_DNA"/>
</dbReference>
<dbReference type="Pfam" id="PF22725">
    <property type="entry name" value="GFO_IDH_MocA_C3"/>
    <property type="match status" value="1"/>
</dbReference>
<accession>A0A7C5HJP8</accession>
<name>A0A7C5HJP8_UNCW3</name>
<dbReference type="Proteomes" id="UP000886110">
    <property type="component" value="Unassembled WGS sequence"/>
</dbReference>
<dbReference type="PANTHER" id="PTHR43377:SF6">
    <property type="entry name" value="GFO_IDH_MOCA-LIKE OXIDOREDUCTASE N-TERMINAL DOMAIN-CONTAINING PROTEIN"/>
    <property type="match status" value="1"/>
</dbReference>
<dbReference type="InterPro" id="IPR036291">
    <property type="entry name" value="NAD(P)-bd_dom_sf"/>
</dbReference>
<dbReference type="SUPFAM" id="SSF51735">
    <property type="entry name" value="NAD(P)-binding Rossmann-fold domains"/>
    <property type="match status" value="1"/>
</dbReference>
<protein>
    <submittedName>
        <fullName evidence="3">Gfo/Idh/MocA family oxidoreductase</fullName>
    </submittedName>
</protein>
<gene>
    <name evidence="3" type="ORF">ENL19_02575</name>
</gene>
<dbReference type="InterPro" id="IPR000683">
    <property type="entry name" value="Gfo/Idh/MocA-like_OxRdtase_N"/>
</dbReference>